<dbReference type="InterPro" id="IPR011545">
    <property type="entry name" value="DEAD/DEAH_box_helicase_dom"/>
</dbReference>
<dbReference type="InterPro" id="IPR011709">
    <property type="entry name" value="DEAD-box_helicase_OB_fold"/>
</dbReference>
<dbReference type="Pfam" id="PF04408">
    <property type="entry name" value="WHD_HA2"/>
    <property type="match status" value="1"/>
</dbReference>
<feature type="domain" description="R3H" evidence="9">
    <location>
        <begin position="15"/>
        <end position="79"/>
    </location>
</feature>
<keyword evidence="1" id="KW-0547">Nucleotide-binding</keyword>
<evidence type="ECO:0000256" key="2">
    <source>
        <dbReference type="ARBA" id="ARBA00022801"/>
    </source>
</evidence>
<dbReference type="InterPro" id="IPR001374">
    <property type="entry name" value="R3H_dom"/>
</dbReference>
<sequence>MDYLVDLTHSTGLSEKFRIAIDVIIRDFCTNQDVSEFIFPQGLSNEQRKYIHEKCKLLGLVSKSQGKEPHRKLHMSKQSKMYCKTFYLFYHEDTYRHTNACLQRYKDYVDHNTSRRIVSVSPVNDQMFGRLSMGCTVTVNKPISNKLLDFRQNLPVWSKRDEFLQLLQSNQVVIVTSETGSGKSTQIPQFILEEVCARRGRCKIICTQPRRLSTVAVAERVAEERGESVGHTVGYQIKLKYLCSPKSALMYCTNGILLRTLMNNNEDYLKNVTHVIVDEIHERDKYTDFLLICLRQNMQLYRNLKIILMSATADIKLFASYFKGAKILHVPGRNHSITQLFLEDILARINHNLDVNVPVKVNKVVPVPQNDFDYEFEIMNDVISKCMATGDESYFEQLLHLILSENSNVNHQTAKGYTPLMAAAAHGKLDVVEQLLNLGSRSYLKSFPEGFTAANWALHYAKFDVHQLLQFYETLQKEESDRQVSDDFDRSTLLEMYDRTVSEDTIDFALIVKVIAYIHAHDSMGTILIFLPGYEDIIACQEKILSSSLFNPKDFELFMLHGSMNINAQHGVFKIVRSKHKIILSTNIAETSLTISDVVYVIDTGRAKEKSYDSISGTCALQKIWISKANVQQRAGRSGRTGPGICFHLFSKQRYFSLPDNQIPEMFRVPLHEVCLQTKYLAPRGVSIADYLKLALEPPPVLSVENSIENLKTLSALTEDEELTMLGQHLIQLSIDPVLGKMLIYSIVFKCLDPVLTIVSCLAYRDPFIIPQQANLKQLALKKQKELSGNCLSDHLTLLRAFQLWQEVKANPGKRDVLDEYFISWSAMEIIHATRTQLLSQLRGVGFINLQKSYVMNDLNVNSNNWAIVKCALTAGCYPNICFTKNRHYATKNEKRVVFNKCSSLNNLQHNTSSPADYCIIYDELSKIGQHCSIKFGTAVTPMTVALICGKNDTNDDNSVVVDDWLNFQHGNSNLTHFRKVLREIIDKKISNPLYSFNLVEIEVLNEMCRILTFEENQHQLPQPSNLGTSPKAYYSHFSSKPLERNYNYKRTNHTHDLNSMLCNNLNITSSNNRAKYRNSYRSYNGENAVSGPESSVKRRNAAYDLRGSVSSSEYYNYNGCVTNGTSAHSNLENSKSSRDILPLDLLHFPLNTAFFIVKPPNYECLQRGISLSTWVFAPQSERKIFKFFNQGYFIILFFNISKTSEFQGFARLLTTNSGDINQPCSLHWLSTAIVSFDSIRDRSLRNPYNNNNLVYKCRDGQGVEMNVGKQLCRMFFEQTPTNSQFSRRPILGSFRNK</sequence>
<dbReference type="InterPro" id="IPR014001">
    <property type="entry name" value="Helicase_ATP-bd"/>
</dbReference>
<feature type="domain" description="Helicase C-terminal" evidence="11">
    <location>
        <begin position="513"/>
        <end position="682"/>
    </location>
</feature>
<dbReference type="SMART" id="SM00847">
    <property type="entry name" value="HA2"/>
    <property type="match status" value="1"/>
</dbReference>
<comment type="caution">
    <text evidence="12">The sequence shown here is derived from an EMBL/GenBank/DDBJ whole genome shotgun (WGS) entry which is preliminary data.</text>
</comment>
<dbReference type="FunFam" id="3.40.50.300:FF:000526">
    <property type="entry name" value="DExH-box ATP-dependent RNA helicase DExH3"/>
    <property type="match status" value="1"/>
</dbReference>
<dbReference type="PROSITE" id="PS50297">
    <property type="entry name" value="ANK_REP_REGION"/>
    <property type="match status" value="1"/>
</dbReference>
<dbReference type="InterPro" id="IPR036867">
    <property type="entry name" value="R3H_dom_sf"/>
</dbReference>
<dbReference type="Gene3D" id="3.30.1370.50">
    <property type="entry name" value="R3H-like domain"/>
    <property type="match status" value="1"/>
</dbReference>
<keyword evidence="3" id="KW-0347">Helicase</keyword>
<dbReference type="PANTHER" id="PTHR18934:SF213">
    <property type="entry name" value="3'-5' RNA HELICASE YTHDC2"/>
    <property type="match status" value="1"/>
</dbReference>
<dbReference type="InterPro" id="IPR007502">
    <property type="entry name" value="Helicase-assoc_dom"/>
</dbReference>
<evidence type="ECO:0000256" key="5">
    <source>
        <dbReference type="ARBA" id="ARBA00022884"/>
    </source>
</evidence>
<evidence type="ECO:0000256" key="1">
    <source>
        <dbReference type="ARBA" id="ARBA00022741"/>
    </source>
</evidence>
<dbReference type="PROSITE" id="PS51061">
    <property type="entry name" value="R3H"/>
    <property type="match status" value="1"/>
</dbReference>
<dbReference type="Gene3D" id="3.40.50.300">
    <property type="entry name" value="P-loop containing nucleotide triphosphate hydrolases"/>
    <property type="match status" value="2"/>
</dbReference>
<dbReference type="PANTHER" id="PTHR18934">
    <property type="entry name" value="ATP-DEPENDENT RNA HELICASE"/>
    <property type="match status" value="1"/>
</dbReference>
<dbReference type="CDD" id="cd17917">
    <property type="entry name" value="DEXHc_RHA-like"/>
    <property type="match status" value="1"/>
</dbReference>
<dbReference type="InterPro" id="IPR007275">
    <property type="entry name" value="YTH_domain"/>
</dbReference>
<dbReference type="PROSITE" id="PS50088">
    <property type="entry name" value="ANK_REPEAT"/>
    <property type="match status" value="1"/>
</dbReference>
<dbReference type="GO" id="GO:0004386">
    <property type="term" value="F:helicase activity"/>
    <property type="evidence" value="ECO:0007669"/>
    <property type="project" value="UniProtKB-KW"/>
</dbReference>
<dbReference type="SMART" id="SM00248">
    <property type="entry name" value="ANK"/>
    <property type="match status" value="1"/>
</dbReference>
<dbReference type="PROSITE" id="PS51192">
    <property type="entry name" value="HELICASE_ATP_BIND_1"/>
    <property type="match status" value="1"/>
</dbReference>
<dbReference type="Pfam" id="PF04146">
    <property type="entry name" value="YTH"/>
    <property type="match status" value="1"/>
</dbReference>
<evidence type="ECO:0008006" key="14">
    <source>
        <dbReference type="Google" id="ProtNLM"/>
    </source>
</evidence>
<dbReference type="CDD" id="cd21134">
    <property type="entry name" value="YTH"/>
    <property type="match status" value="1"/>
</dbReference>
<dbReference type="InterPro" id="IPR048333">
    <property type="entry name" value="HA2_WH"/>
</dbReference>
<protein>
    <recommendedName>
        <fullName evidence="14">RNA helicase</fullName>
    </recommendedName>
</protein>
<feature type="domain" description="YTH" evidence="8">
    <location>
        <begin position="1153"/>
        <end position="1276"/>
    </location>
</feature>
<dbReference type="SMART" id="SM00487">
    <property type="entry name" value="DEXDc"/>
    <property type="match status" value="1"/>
</dbReference>
<organism evidence="12 13">
    <name type="scientific">Aquatica leii</name>
    <dbReference type="NCBI Taxonomy" id="1421715"/>
    <lineage>
        <taxon>Eukaryota</taxon>
        <taxon>Metazoa</taxon>
        <taxon>Ecdysozoa</taxon>
        <taxon>Arthropoda</taxon>
        <taxon>Hexapoda</taxon>
        <taxon>Insecta</taxon>
        <taxon>Pterygota</taxon>
        <taxon>Neoptera</taxon>
        <taxon>Endopterygota</taxon>
        <taxon>Coleoptera</taxon>
        <taxon>Polyphaga</taxon>
        <taxon>Elateriformia</taxon>
        <taxon>Elateroidea</taxon>
        <taxon>Lampyridae</taxon>
        <taxon>Luciolinae</taxon>
        <taxon>Aquatica</taxon>
    </lineage>
</organism>
<keyword evidence="4" id="KW-0067">ATP-binding</keyword>
<dbReference type="Proteomes" id="UP001353858">
    <property type="component" value="Unassembled WGS sequence"/>
</dbReference>
<dbReference type="EMBL" id="JARPUR010000002">
    <property type="protein sequence ID" value="KAK4880939.1"/>
    <property type="molecule type" value="Genomic_DNA"/>
</dbReference>
<dbReference type="Pfam" id="PF12796">
    <property type="entry name" value="Ank_2"/>
    <property type="match status" value="1"/>
</dbReference>
<dbReference type="SUPFAM" id="SSF52540">
    <property type="entry name" value="P-loop containing nucleoside triphosphate hydrolases"/>
    <property type="match status" value="1"/>
</dbReference>
<dbReference type="FunFam" id="1.20.120.1080:FF:000002">
    <property type="entry name" value="Putative ATP-dependent RNA helicase DHX36"/>
    <property type="match status" value="1"/>
</dbReference>
<dbReference type="SUPFAM" id="SSF48403">
    <property type="entry name" value="Ankyrin repeat"/>
    <property type="match status" value="1"/>
</dbReference>
<evidence type="ECO:0000256" key="3">
    <source>
        <dbReference type="ARBA" id="ARBA00022806"/>
    </source>
</evidence>
<dbReference type="Pfam" id="PF21010">
    <property type="entry name" value="HA2_C"/>
    <property type="match status" value="1"/>
</dbReference>
<dbReference type="SMART" id="SM00490">
    <property type="entry name" value="HELICc"/>
    <property type="match status" value="1"/>
</dbReference>
<evidence type="ECO:0000256" key="4">
    <source>
        <dbReference type="ARBA" id="ARBA00022840"/>
    </source>
</evidence>
<evidence type="ECO:0000256" key="7">
    <source>
        <dbReference type="PROSITE-ProRule" id="PRU00023"/>
    </source>
</evidence>
<dbReference type="Pfam" id="PF00271">
    <property type="entry name" value="Helicase_C"/>
    <property type="match status" value="1"/>
</dbReference>
<evidence type="ECO:0000256" key="6">
    <source>
        <dbReference type="ARBA" id="ARBA00060772"/>
    </source>
</evidence>
<accession>A0AAN7PY69</accession>
<comment type="similarity">
    <text evidence="6">Belongs to the DExH box helicase family.</text>
</comment>
<evidence type="ECO:0000259" key="10">
    <source>
        <dbReference type="PROSITE" id="PS51192"/>
    </source>
</evidence>
<dbReference type="Pfam" id="PF00270">
    <property type="entry name" value="DEAD"/>
    <property type="match status" value="1"/>
</dbReference>
<keyword evidence="2" id="KW-0378">Hydrolase</keyword>
<keyword evidence="7" id="KW-0040">ANK repeat</keyword>
<dbReference type="GO" id="GO:0005524">
    <property type="term" value="F:ATP binding"/>
    <property type="evidence" value="ECO:0007669"/>
    <property type="project" value="UniProtKB-KW"/>
</dbReference>
<dbReference type="CDD" id="cd18791">
    <property type="entry name" value="SF2_C_RHA"/>
    <property type="match status" value="1"/>
</dbReference>
<reference evidence="13" key="1">
    <citation type="submission" date="2023-01" db="EMBL/GenBank/DDBJ databases">
        <title>Key to firefly adult light organ development and bioluminescence: homeobox transcription factors regulate luciferase expression and transportation to peroxisome.</title>
        <authorList>
            <person name="Fu X."/>
        </authorList>
    </citation>
    <scope>NUCLEOTIDE SEQUENCE [LARGE SCALE GENOMIC DNA]</scope>
</reference>
<dbReference type="Pfam" id="PF07717">
    <property type="entry name" value="OB_NTP_bind"/>
    <property type="match status" value="1"/>
</dbReference>
<evidence type="ECO:0000313" key="13">
    <source>
        <dbReference type="Proteomes" id="UP001353858"/>
    </source>
</evidence>
<evidence type="ECO:0000259" key="11">
    <source>
        <dbReference type="PROSITE" id="PS51194"/>
    </source>
</evidence>
<dbReference type="InterPro" id="IPR027417">
    <property type="entry name" value="P-loop_NTPase"/>
</dbReference>
<dbReference type="Gene3D" id="3.10.590.10">
    <property type="entry name" value="ph1033 like domains"/>
    <property type="match status" value="1"/>
</dbReference>
<evidence type="ECO:0000313" key="12">
    <source>
        <dbReference type="EMBL" id="KAK4880939.1"/>
    </source>
</evidence>
<dbReference type="Gene3D" id="1.20.120.1080">
    <property type="match status" value="1"/>
</dbReference>
<keyword evidence="13" id="KW-1185">Reference proteome</keyword>
<name>A0AAN7PY69_9COLE</name>
<dbReference type="InterPro" id="IPR036770">
    <property type="entry name" value="Ankyrin_rpt-contain_sf"/>
</dbReference>
<gene>
    <name evidence="12" type="ORF">RN001_004258</name>
</gene>
<dbReference type="SUPFAM" id="SSF82708">
    <property type="entry name" value="R3H domain"/>
    <property type="match status" value="1"/>
</dbReference>
<dbReference type="InterPro" id="IPR002110">
    <property type="entry name" value="Ankyrin_rpt"/>
</dbReference>
<feature type="repeat" description="ANK" evidence="7">
    <location>
        <begin position="415"/>
        <end position="447"/>
    </location>
</feature>
<dbReference type="Gene3D" id="1.25.40.20">
    <property type="entry name" value="Ankyrin repeat-containing domain"/>
    <property type="match status" value="1"/>
</dbReference>
<dbReference type="InterPro" id="IPR001650">
    <property type="entry name" value="Helicase_C-like"/>
</dbReference>
<evidence type="ECO:0000259" key="8">
    <source>
        <dbReference type="PROSITE" id="PS50882"/>
    </source>
</evidence>
<keyword evidence="5" id="KW-0694">RNA-binding</keyword>
<feature type="domain" description="Helicase ATP-binding" evidence="10">
    <location>
        <begin position="164"/>
        <end position="331"/>
    </location>
</feature>
<dbReference type="Pfam" id="PF01424">
    <property type="entry name" value="R3H"/>
    <property type="match status" value="1"/>
</dbReference>
<proteinExistence type="inferred from homology"/>
<dbReference type="PROSITE" id="PS50882">
    <property type="entry name" value="YTH"/>
    <property type="match status" value="1"/>
</dbReference>
<dbReference type="PROSITE" id="PS51194">
    <property type="entry name" value="HELICASE_CTER"/>
    <property type="match status" value="1"/>
</dbReference>
<dbReference type="GO" id="GO:0016787">
    <property type="term" value="F:hydrolase activity"/>
    <property type="evidence" value="ECO:0007669"/>
    <property type="project" value="UniProtKB-KW"/>
</dbReference>
<evidence type="ECO:0000259" key="9">
    <source>
        <dbReference type="PROSITE" id="PS51061"/>
    </source>
</evidence>
<dbReference type="GO" id="GO:0003723">
    <property type="term" value="F:RNA binding"/>
    <property type="evidence" value="ECO:0007669"/>
    <property type="project" value="UniProtKB-KW"/>
</dbReference>